<organism evidence="1 2">
    <name type="scientific">Aeromonas veronii</name>
    <dbReference type="NCBI Taxonomy" id="654"/>
    <lineage>
        <taxon>Bacteria</taxon>
        <taxon>Pseudomonadati</taxon>
        <taxon>Pseudomonadota</taxon>
        <taxon>Gammaproteobacteria</taxon>
        <taxon>Aeromonadales</taxon>
        <taxon>Aeromonadaceae</taxon>
        <taxon>Aeromonas</taxon>
    </lineage>
</organism>
<sequence>MKIKYLYKSTRYNQNRTHSLSFASPVNYLNLNKAKTLITPFIKQNDPACSQSYLEEWESHSLVIQKCADYTAAPL</sequence>
<reference evidence="1 2" key="1">
    <citation type="submission" date="2019-10" db="EMBL/GenBank/DDBJ databases">
        <authorList>
            <person name="Karimi E."/>
        </authorList>
    </citation>
    <scope>NUCLEOTIDE SEQUENCE [LARGE SCALE GENOMIC DNA]</scope>
    <source>
        <strain evidence="1">Aeromonas sp. 8C</strain>
    </source>
</reference>
<evidence type="ECO:0000313" key="2">
    <source>
        <dbReference type="Proteomes" id="UP000439123"/>
    </source>
</evidence>
<protein>
    <submittedName>
        <fullName evidence="1">Uncharacterized protein</fullName>
    </submittedName>
</protein>
<dbReference type="AlphaFoldDB" id="A0A653L998"/>
<dbReference type="EMBL" id="CABWLC010000018">
    <property type="protein sequence ID" value="VXA88112.1"/>
    <property type="molecule type" value="Genomic_DNA"/>
</dbReference>
<proteinExistence type="predicted"/>
<evidence type="ECO:0000313" key="1">
    <source>
        <dbReference type="EMBL" id="VXA88112.1"/>
    </source>
</evidence>
<accession>A0A653L998</accession>
<dbReference type="Proteomes" id="UP000439123">
    <property type="component" value="Unassembled WGS sequence"/>
</dbReference>
<name>A0A653L998_AERVE</name>
<gene>
    <name evidence="1" type="ORF">AERO8C_50579</name>
</gene>